<reference evidence="3" key="1">
    <citation type="submission" date="2022-11" db="UniProtKB">
        <authorList>
            <consortium name="WormBaseParasite"/>
        </authorList>
    </citation>
    <scope>IDENTIFICATION</scope>
</reference>
<dbReference type="Gene3D" id="1.20.1050.10">
    <property type="match status" value="1"/>
</dbReference>
<protein>
    <submittedName>
        <fullName evidence="3">GST N-terminal domain-containing protein</fullName>
    </submittedName>
</protein>
<dbReference type="Pfam" id="PF02798">
    <property type="entry name" value="GST_N"/>
    <property type="match status" value="1"/>
</dbReference>
<dbReference type="GO" id="GO:0006749">
    <property type="term" value="P:glutathione metabolic process"/>
    <property type="evidence" value="ECO:0007669"/>
    <property type="project" value="TreeGrafter"/>
</dbReference>
<dbReference type="InterPro" id="IPR050213">
    <property type="entry name" value="GST_superfamily"/>
</dbReference>
<dbReference type="InterPro" id="IPR036282">
    <property type="entry name" value="Glutathione-S-Trfase_C_sf"/>
</dbReference>
<dbReference type="WBParaSite" id="PDA_v2.g5647.t1">
    <property type="protein sequence ID" value="PDA_v2.g5647.t1"/>
    <property type="gene ID" value="PDA_v2.g5647"/>
</dbReference>
<dbReference type="CDD" id="cd03039">
    <property type="entry name" value="GST_N_Sigma_like"/>
    <property type="match status" value="1"/>
</dbReference>
<dbReference type="PANTHER" id="PTHR11571">
    <property type="entry name" value="GLUTATHIONE S-TRANSFERASE"/>
    <property type="match status" value="1"/>
</dbReference>
<sequence>MTKFELIYFNVNGNAGGIRLLFDYLKVPFTDTWISDEDWPKIKGTTPFGQVPVLVVNNEIKIAQTTAIYRYIGAKFGLIAETLEEQALSDAFAQHMCDVVYRGRAMVKSKGQNEPIEQITWLDFYLANVTDRILILLNAENDENFQKLKAHRDRIFALPGLEKRVKEREVLGKNSIYHGDSKNYEP</sequence>
<keyword evidence="2" id="KW-1185">Reference proteome</keyword>
<dbReference type="InterPro" id="IPR036249">
    <property type="entry name" value="Thioredoxin-like_sf"/>
</dbReference>
<name>A0A914QQF1_9BILA</name>
<accession>A0A914QQF1</accession>
<evidence type="ECO:0000313" key="3">
    <source>
        <dbReference type="WBParaSite" id="PDA_v2.g5647.t1"/>
    </source>
</evidence>
<dbReference type="InterPro" id="IPR004045">
    <property type="entry name" value="Glutathione_S-Trfase_N"/>
</dbReference>
<dbReference type="SUPFAM" id="SSF47616">
    <property type="entry name" value="GST C-terminal domain-like"/>
    <property type="match status" value="1"/>
</dbReference>
<evidence type="ECO:0000259" key="1">
    <source>
        <dbReference type="PROSITE" id="PS50404"/>
    </source>
</evidence>
<feature type="domain" description="GST N-terminal" evidence="1">
    <location>
        <begin position="2"/>
        <end position="80"/>
    </location>
</feature>
<dbReference type="Gene3D" id="1.20.1050.130">
    <property type="match status" value="1"/>
</dbReference>
<organism evidence="2 3">
    <name type="scientific">Panagrolaimus davidi</name>
    <dbReference type="NCBI Taxonomy" id="227884"/>
    <lineage>
        <taxon>Eukaryota</taxon>
        <taxon>Metazoa</taxon>
        <taxon>Ecdysozoa</taxon>
        <taxon>Nematoda</taxon>
        <taxon>Chromadorea</taxon>
        <taxon>Rhabditida</taxon>
        <taxon>Tylenchina</taxon>
        <taxon>Panagrolaimomorpha</taxon>
        <taxon>Panagrolaimoidea</taxon>
        <taxon>Panagrolaimidae</taxon>
        <taxon>Panagrolaimus</taxon>
    </lineage>
</organism>
<dbReference type="Proteomes" id="UP000887578">
    <property type="component" value="Unplaced"/>
</dbReference>
<dbReference type="SUPFAM" id="SSF52833">
    <property type="entry name" value="Thioredoxin-like"/>
    <property type="match status" value="1"/>
</dbReference>
<dbReference type="Gene3D" id="3.40.30.10">
    <property type="entry name" value="Glutaredoxin"/>
    <property type="match status" value="1"/>
</dbReference>
<dbReference type="AlphaFoldDB" id="A0A914QQF1"/>
<proteinExistence type="predicted"/>
<dbReference type="PROSITE" id="PS50404">
    <property type="entry name" value="GST_NTER"/>
    <property type="match status" value="1"/>
</dbReference>
<dbReference type="GO" id="GO:0004364">
    <property type="term" value="F:glutathione transferase activity"/>
    <property type="evidence" value="ECO:0007669"/>
    <property type="project" value="TreeGrafter"/>
</dbReference>
<evidence type="ECO:0000313" key="2">
    <source>
        <dbReference type="Proteomes" id="UP000887578"/>
    </source>
</evidence>